<gene>
    <name evidence="1" type="primary">CAMKMT</name>
</gene>
<dbReference type="Ensembl" id="ENSOART00020047140.1">
    <property type="protein sequence ID" value="ENSOARP00020047717.1"/>
    <property type="gene ID" value="ENSOARG00020005931.2"/>
</dbReference>
<reference evidence="1" key="1">
    <citation type="submission" date="2020-11" db="EMBL/GenBank/DDBJ databases">
        <authorList>
            <person name="Davenport K.M."/>
            <person name="Bickhart D.M."/>
            <person name="Smith T.P.L."/>
            <person name="Murdoch B.M."/>
            <person name="Rosen B.D."/>
        </authorList>
    </citation>
    <scope>NUCLEOTIDE SEQUENCE [LARGE SCALE GENOMIC DNA]</scope>
    <source>
        <strain evidence="1">OAR_USU_Benz2616</strain>
    </source>
</reference>
<proteinExistence type="predicted"/>
<organism evidence="1">
    <name type="scientific">Ovis aries</name>
    <name type="common">Sheep</name>
    <dbReference type="NCBI Taxonomy" id="9940"/>
    <lineage>
        <taxon>Eukaryota</taxon>
        <taxon>Metazoa</taxon>
        <taxon>Chordata</taxon>
        <taxon>Craniata</taxon>
        <taxon>Vertebrata</taxon>
        <taxon>Euteleostomi</taxon>
        <taxon>Mammalia</taxon>
        <taxon>Eutheria</taxon>
        <taxon>Laurasiatheria</taxon>
        <taxon>Artiodactyla</taxon>
        <taxon>Ruminantia</taxon>
        <taxon>Pecora</taxon>
        <taxon>Bovidae</taxon>
        <taxon>Caprinae</taxon>
        <taxon>Ovis</taxon>
    </lineage>
</organism>
<sequence>MESQVSDAAAGQAEQTAGEGQANSGAAPGSAASAPLGAARWKLLRQVLKQKQLDDCLRHISVRRFESFNLFSVTEVKKRETEEEAGAWVQYTSIFYPEYSIFVRRNSGFLNVEDVLTSFDNTGNVCVWPAEEVLAYYCLKHSSIFRDLAVCELGGGMTCLAGLMVAISADVKEVLLTDGNEKAIRNVRDIIARNQKAGVFKTGNISSRLFLDQYRASLVDAIKRLLQPRGKAMVFAPRRGNTLNQFCNLAEKAGFSVQRHENYDEHISNFHSKLKKENQDVYEENLHFPLLLILTKDG</sequence>
<accession>A0AC11DMC9</accession>
<protein>
    <submittedName>
        <fullName evidence="1">Calmodulin-lysine N-methyltransferase</fullName>
    </submittedName>
</protein>
<reference evidence="1" key="2">
    <citation type="submission" date="2025-08" db="UniProtKB">
        <authorList>
            <consortium name="Ensembl"/>
        </authorList>
    </citation>
    <scope>IDENTIFICATION</scope>
</reference>
<evidence type="ECO:0000313" key="1">
    <source>
        <dbReference type="Ensembl" id="ENSOARP00020047717.1"/>
    </source>
</evidence>
<name>A0AC11DMC9_SHEEP</name>
<reference evidence="1" key="3">
    <citation type="submission" date="2025-09" db="UniProtKB">
        <authorList>
            <consortium name="Ensembl"/>
        </authorList>
    </citation>
    <scope>IDENTIFICATION</scope>
</reference>